<dbReference type="Proteomes" id="UP000293142">
    <property type="component" value="Unassembled WGS sequence"/>
</dbReference>
<sequence length="269" mass="29098">MNSVSVLAKSDWPQRLQAKLSQLKMSSVPWTDCGIIAAATRSISPARLQHLKKHLGTDNEEQPVFPVYEANDGVLTIVLPGQSLQAAHFTALSAKAQLEQAGLLTGGMAVTSFSESAPASEATLSDFAAMLQRDEPSEIAVYSGQSLPSDTPTVVMIDPNTDLLDFLNVRLGLQGYDVRPAQDGMEGLRLVESVQPDLVITELALPALDGHQVIRRIRQTQNQACQVVVLTDLAVEQDICKCFELGAADVIKKPFSPVELEARLKRLLA</sequence>
<evidence type="ECO:0000259" key="7">
    <source>
        <dbReference type="PROSITE" id="PS50110"/>
    </source>
</evidence>
<dbReference type="GO" id="GO:0006355">
    <property type="term" value="P:regulation of DNA-templated transcription"/>
    <property type="evidence" value="ECO:0007669"/>
    <property type="project" value="TreeGrafter"/>
</dbReference>
<dbReference type="SMART" id="SM00448">
    <property type="entry name" value="REC"/>
    <property type="match status" value="1"/>
</dbReference>
<dbReference type="InterPro" id="IPR001789">
    <property type="entry name" value="Sig_transdc_resp-reg_receiver"/>
</dbReference>
<dbReference type="OrthoDB" id="2690598at2"/>
<keyword evidence="2" id="KW-0902">Two-component regulatory system</keyword>
<evidence type="ECO:0000313" key="8">
    <source>
        <dbReference type="EMBL" id="TBL72440.1"/>
    </source>
</evidence>
<evidence type="ECO:0000256" key="5">
    <source>
        <dbReference type="ARBA" id="ARBA00023163"/>
    </source>
</evidence>
<evidence type="ECO:0000256" key="6">
    <source>
        <dbReference type="PROSITE-ProRule" id="PRU00169"/>
    </source>
</evidence>
<keyword evidence="1" id="KW-0597">Phosphoprotein</keyword>
<dbReference type="GO" id="GO:0005829">
    <property type="term" value="C:cytosol"/>
    <property type="evidence" value="ECO:0007669"/>
    <property type="project" value="TreeGrafter"/>
</dbReference>
<evidence type="ECO:0000256" key="3">
    <source>
        <dbReference type="ARBA" id="ARBA00023015"/>
    </source>
</evidence>
<gene>
    <name evidence="8" type="ORF">EYB31_29105</name>
</gene>
<dbReference type="GO" id="GO:0000156">
    <property type="term" value="F:phosphorelay response regulator activity"/>
    <property type="evidence" value="ECO:0007669"/>
    <property type="project" value="TreeGrafter"/>
</dbReference>
<keyword evidence="9" id="KW-1185">Reference proteome</keyword>
<dbReference type="PANTHER" id="PTHR48111:SF1">
    <property type="entry name" value="TWO-COMPONENT RESPONSE REGULATOR ORR33"/>
    <property type="match status" value="1"/>
</dbReference>
<dbReference type="EMBL" id="SIRE01000024">
    <property type="protein sequence ID" value="TBL72440.1"/>
    <property type="molecule type" value="Genomic_DNA"/>
</dbReference>
<evidence type="ECO:0000313" key="9">
    <source>
        <dbReference type="Proteomes" id="UP000293142"/>
    </source>
</evidence>
<evidence type="ECO:0000256" key="2">
    <source>
        <dbReference type="ARBA" id="ARBA00023012"/>
    </source>
</evidence>
<protein>
    <submittedName>
        <fullName evidence="8">Response regulator transcription factor</fullName>
    </submittedName>
</protein>
<dbReference type="PANTHER" id="PTHR48111">
    <property type="entry name" value="REGULATOR OF RPOS"/>
    <property type="match status" value="1"/>
</dbReference>
<dbReference type="GO" id="GO:0032993">
    <property type="term" value="C:protein-DNA complex"/>
    <property type="evidence" value="ECO:0007669"/>
    <property type="project" value="TreeGrafter"/>
</dbReference>
<dbReference type="AlphaFoldDB" id="A0A4Q9DLP0"/>
<dbReference type="InterPro" id="IPR011006">
    <property type="entry name" value="CheY-like_superfamily"/>
</dbReference>
<evidence type="ECO:0000256" key="1">
    <source>
        <dbReference type="ARBA" id="ARBA00022553"/>
    </source>
</evidence>
<dbReference type="GO" id="GO:0000976">
    <property type="term" value="F:transcription cis-regulatory region binding"/>
    <property type="evidence" value="ECO:0007669"/>
    <property type="project" value="TreeGrafter"/>
</dbReference>
<dbReference type="Gene3D" id="3.40.50.2300">
    <property type="match status" value="1"/>
</dbReference>
<dbReference type="InterPro" id="IPR039420">
    <property type="entry name" value="WalR-like"/>
</dbReference>
<feature type="domain" description="Response regulatory" evidence="7">
    <location>
        <begin position="153"/>
        <end position="268"/>
    </location>
</feature>
<dbReference type="SUPFAM" id="SSF52172">
    <property type="entry name" value="CheY-like"/>
    <property type="match status" value="1"/>
</dbReference>
<accession>A0A4Q9DLP0</accession>
<comment type="caution">
    <text evidence="6">Lacks conserved residue(s) required for the propagation of feature annotation.</text>
</comment>
<keyword evidence="5" id="KW-0804">Transcription</keyword>
<evidence type="ECO:0000256" key="4">
    <source>
        <dbReference type="ARBA" id="ARBA00023125"/>
    </source>
</evidence>
<organism evidence="8 9">
    <name type="scientific">Paenibacillus thalictri</name>
    <dbReference type="NCBI Taxonomy" id="2527873"/>
    <lineage>
        <taxon>Bacteria</taxon>
        <taxon>Bacillati</taxon>
        <taxon>Bacillota</taxon>
        <taxon>Bacilli</taxon>
        <taxon>Bacillales</taxon>
        <taxon>Paenibacillaceae</taxon>
        <taxon>Paenibacillus</taxon>
    </lineage>
</organism>
<keyword evidence="3" id="KW-0805">Transcription regulation</keyword>
<dbReference type="RefSeq" id="WP_131017009.1">
    <property type="nucleotide sequence ID" value="NZ_SIRE01000024.1"/>
</dbReference>
<reference evidence="8 9" key="1">
    <citation type="submission" date="2019-02" db="EMBL/GenBank/DDBJ databases">
        <title>Paenibacillus sp. nov., isolated from surface-sterilized tissue of Thalictrum simplex L.</title>
        <authorList>
            <person name="Tuo L."/>
        </authorList>
    </citation>
    <scope>NUCLEOTIDE SEQUENCE [LARGE SCALE GENOMIC DNA]</scope>
    <source>
        <strain evidence="8 9">N2SHLJ1</strain>
    </source>
</reference>
<proteinExistence type="predicted"/>
<comment type="caution">
    <text evidence="8">The sequence shown here is derived from an EMBL/GenBank/DDBJ whole genome shotgun (WGS) entry which is preliminary data.</text>
</comment>
<name>A0A4Q9DLP0_9BACL</name>
<dbReference type="PROSITE" id="PS50110">
    <property type="entry name" value="RESPONSE_REGULATORY"/>
    <property type="match status" value="1"/>
</dbReference>
<keyword evidence="4" id="KW-0238">DNA-binding</keyword>
<dbReference type="Pfam" id="PF00072">
    <property type="entry name" value="Response_reg"/>
    <property type="match status" value="1"/>
</dbReference>